<protein>
    <submittedName>
        <fullName evidence="4">Flp pilus assembly protein, protease CpaA</fullName>
    </submittedName>
</protein>
<proteinExistence type="inferred from homology"/>
<comment type="similarity">
    <text evidence="1">Belongs to the peptidase A24 family.</text>
</comment>
<evidence type="ECO:0000313" key="5">
    <source>
        <dbReference type="Proteomes" id="UP000215383"/>
    </source>
</evidence>
<name>A0A239TDN8_9FIRM</name>
<keyword evidence="2" id="KW-0812">Transmembrane</keyword>
<feature type="transmembrane region" description="Helical" evidence="2">
    <location>
        <begin position="52"/>
        <end position="73"/>
    </location>
</feature>
<dbReference type="RefSeq" id="WP_036254874.1">
    <property type="nucleotide sequence ID" value="NZ_CALXYH010000017.1"/>
</dbReference>
<feature type="transmembrane region" description="Helical" evidence="2">
    <location>
        <begin position="129"/>
        <end position="148"/>
    </location>
</feature>
<organism evidence="4 5">
    <name type="scientific">Megamonas hypermegale</name>
    <dbReference type="NCBI Taxonomy" id="158847"/>
    <lineage>
        <taxon>Bacteria</taxon>
        <taxon>Bacillati</taxon>
        <taxon>Bacillota</taxon>
        <taxon>Negativicutes</taxon>
        <taxon>Selenomonadales</taxon>
        <taxon>Selenomonadaceae</taxon>
        <taxon>Megamonas</taxon>
    </lineage>
</organism>
<dbReference type="AlphaFoldDB" id="A0A239TDN8"/>
<dbReference type="GO" id="GO:0006465">
    <property type="term" value="P:signal peptide processing"/>
    <property type="evidence" value="ECO:0007669"/>
    <property type="project" value="TreeGrafter"/>
</dbReference>
<dbReference type="Gene3D" id="1.20.120.1220">
    <property type="match status" value="1"/>
</dbReference>
<dbReference type="Pfam" id="PF01478">
    <property type="entry name" value="Peptidase_A24"/>
    <property type="match status" value="1"/>
</dbReference>
<keyword evidence="2" id="KW-1133">Transmembrane helix</keyword>
<dbReference type="InterPro" id="IPR000045">
    <property type="entry name" value="Prepilin_IV_endopep_pep"/>
</dbReference>
<dbReference type="GeneID" id="78506338"/>
<feature type="domain" description="Prepilin type IV endopeptidase peptidase" evidence="3">
    <location>
        <begin position="8"/>
        <end position="113"/>
    </location>
</feature>
<keyword evidence="5" id="KW-1185">Reference proteome</keyword>
<dbReference type="GO" id="GO:0005886">
    <property type="term" value="C:plasma membrane"/>
    <property type="evidence" value="ECO:0007669"/>
    <property type="project" value="TreeGrafter"/>
</dbReference>
<dbReference type="OrthoDB" id="9789291at2"/>
<dbReference type="InterPro" id="IPR050882">
    <property type="entry name" value="Prepilin_peptidase/N-MTase"/>
</dbReference>
<dbReference type="GO" id="GO:0004190">
    <property type="term" value="F:aspartic-type endopeptidase activity"/>
    <property type="evidence" value="ECO:0007669"/>
    <property type="project" value="InterPro"/>
</dbReference>
<reference evidence="4 5" key="1">
    <citation type="submission" date="2017-06" db="EMBL/GenBank/DDBJ databases">
        <authorList>
            <consortium name="Pathogen Informatics"/>
        </authorList>
    </citation>
    <scope>NUCLEOTIDE SEQUENCE [LARGE SCALE GENOMIC DNA]</scope>
    <source>
        <strain evidence="4 5">NCTC10570</strain>
    </source>
</reference>
<feature type="transmembrane region" description="Helical" evidence="2">
    <location>
        <begin position="93"/>
        <end position="117"/>
    </location>
</feature>
<keyword evidence="4" id="KW-0378">Hydrolase</keyword>
<sequence length="155" mass="17579">MLNFIDYLCILLLIYIAIKDITSFIISNKILCVLLVLALIRQVLSVNSINDMKFLLLCSVILLVIFSVLYYGIKNFMGGGDVKLIFVLSIWLGYPQIIIALYIAFIFGGVFAVMYLLIKQRMYTVKIAFAPFLVVGAVVSFFVGSRLYDLWLILI</sequence>
<feature type="transmembrane region" description="Helical" evidence="2">
    <location>
        <begin position="12"/>
        <end position="40"/>
    </location>
</feature>
<dbReference type="PANTHER" id="PTHR30487:SF0">
    <property type="entry name" value="PREPILIN LEADER PEPTIDASE_N-METHYLTRANSFERASE-RELATED"/>
    <property type="match status" value="1"/>
</dbReference>
<gene>
    <name evidence="4" type="ORF">SAMEA4364220_00301</name>
</gene>
<keyword evidence="4" id="KW-0645">Protease</keyword>
<dbReference type="Proteomes" id="UP000215383">
    <property type="component" value="Chromosome 1"/>
</dbReference>
<evidence type="ECO:0000313" key="4">
    <source>
        <dbReference type="EMBL" id="SNU95044.1"/>
    </source>
</evidence>
<dbReference type="eggNOG" id="COG1989">
    <property type="taxonomic scope" value="Bacteria"/>
</dbReference>
<evidence type="ECO:0000256" key="1">
    <source>
        <dbReference type="ARBA" id="ARBA00005801"/>
    </source>
</evidence>
<evidence type="ECO:0000259" key="3">
    <source>
        <dbReference type="Pfam" id="PF01478"/>
    </source>
</evidence>
<evidence type="ECO:0000256" key="2">
    <source>
        <dbReference type="SAM" id="Phobius"/>
    </source>
</evidence>
<dbReference type="PANTHER" id="PTHR30487">
    <property type="entry name" value="TYPE 4 PREPILIN-LIKE PROTEINS LEADER PEPTIDE-PROCESSING ENZYME"/>
    <property type="match status" value="1"/>
</dbReference>
<dbReference type="EMBL" id="LT906446">
    <property type="protein sequence ID" value="SNU95044.1"/>
    <property type="molecule type" value="Genomic_DNA"/>
</dbReference>
<keyword evidence="2" id="KW-0472">Membrane</keyword>
<accession>A0A239TDN8</accession>